<evidence type="ECO:0000313" key="10">
    <source>
        <dbReference type="Proteomes" id="UP001151582"/>
    </source>
</evidence>
<dbReference type="SUPFAM" id="SSF100950">
    <property type="entry name" value="NagB/RpiA/CoA transferase-like"/>
    <property type="match status" value="1"/>
</dbReference>
<evidence type="ECO:0000256" key="1">
    <source>
        <dbReference type="ARBA" id="ARBA00001713"/>
    </source>
</evidence>
<evidence type="ECO:0000256" key="3">
    <source>
        <dbReference type="ARBA" id="ARBA00008088"/>
    </source>
</evidence>
<dbReference type="Gene3D" id="3.30.70.260">
    <property type="match status" value="1"/>
</dbReference>
<dbReference type="GO" id="GO:0009052">
    <property type="term" value="P:pentose-phosphate shunt, non-oxidative branch"/>
    <property type="evidence" value="ECO:0007669"/>
    <property type="project" value="InterPro"/>
</dbReference>
<dbReference type="PANTHER" id="PTHR11934:SF0">
    <property type="entry name" value="RIBOSE-5-PHOSPHATE ISOMERASE"/>
    <property type="match status" value="1"/>
</dbReference>
<comment type="caution">
    <text evidence="9">The sequence shown here is derived from an EMBL/GenBank/DDBJ whole genome shotgun (WGS) entry which is preliminary data.</text>
</comment>
<keyword evidence="10" id="KW-1185">Reference proteome</keyword>
<dbReference type="EC" id="5.3.1.6" evidence="4"/>
<evidence type="ECO:0000256" key="4">
    <source>
        <dbReference type="ARBA" id="ARBA00011959"/>
    </source>
</evidence>
<dbReference type="AlphaFoldDB" id="A0A9W8B6N2"/>
<evidence type="ECO:0000256" key="7">
    <source>
        <dbReference type="ARBA" id="ARBA00029734"/>
    </source>
</evidence>
<comment type="pathway">
    <text evidence="2">Carbohydrate degradation; pentose phosphate pathway; D-ribose 5-phosphate from D-ribulose 5-phosphate (non-oxidative stage): step 1/1.</text>
</comment>
<comment type="similarity">
    <text evidence="3">Belongs to the ribose 5-phosphate isomerase family.</text>
</comment>
<sequence>MASPSLVESAKLQAACQAVDNHVTPGVRRLGVGSGSTIVYAIERLKENRNDLHPDLVCIPTSFQSRMLLIEAGFRVGDLDEFPELDLAIDGADEIDAQLNAIKGGGAAHLREKVVAAAARSFILIADHRKDSKTLGEQWKKGIPIEVIPFAYNTVKAKIEQLADSTDLAKGAYSAPAPRAHLRMATAKAGPVVTDSGNLILDADFGLIRDPLKLLGVLKMLPGVVEVGLFCGMANKAYFGLADGSTTCRMPC</sequence>
<gene>
    <name evidence="9" type="primary">RKI1</name>
    <name evidence="9" type="ORF">H4R34_000198</name>
</gene>
<dbReference type="SUPFAM" id="SSF75445">
    <property type="entry name" value="D-ribose-5-phosphate isomerase (RpiA), lid domain"/>
    <property type="match status" value="1"/>
</dbReference>
<dbReference type="InterPro" id="IPR004788">
    <property type="entry name" value="Ribose5P_isomerase_type_A"/>
</dbReference>
<dbReference type="GO" id="GO:0005737">
    <property type="term" value="C:cytoplasm"/>
    <property type="evidence" value="ECO:0007669"/>
    <property type="project" value="TreeGrafter"/>
</dbReference>
<dbReference type="Gene3D" id="3.40.50.1360">
    <property type="match status" value="1"/>
</dbReference>
<dbReference type="FunFam" id="3.40.50.1360:FF:000001">
    <property type="entry name" value="Ribose-5-phosphate isomerase A"/>
    <property type="match status" value="1"/>
</dbReference>
<dbReference type="NCBIfam" id="NF001924">
    <property type="entry name" value="PRK00702.1"/>
    <property type="match status" value="1"/>
</dbReference>
<comment type="catalytic activity">
    <reaction evidence="1">
        <text>aldehydo-D-ribose 5-phosphate = D-ribulose 5-phosphate</text>
        <dbReference type="Rhea" id="RHEA:14657"/>
        <dbReference type="ChEBI" id="CHEBI:58121"/>
        <dbReference type="ChEBI" id="CHEBI:58273"/>
        <dbReference type="EC" id="5.3.1.6"/>
    </reaction>
</comment>
<evidence type="ECO:0000313" key="9">
    <source>
        <dbReference type="EMBL" id="KAJ1985121.1"/>
    </source>
</evidence>
<dbReference type="Proteomes" id="UP001151582">
    <property type="component" value="Unassembled WGS sequence"/>
</dbReference>
<dbReference type="Pfam" id="PF06026">
    <property type="entry name" value="Rib_5-P_isom_A"/>
    <property type="match status" value="1"/>
</dbReference>
<organism evidence="9 10">
    <name type="scientific">Dimargaris verticillata</name>
    <dbReference type="NCBI Taxonomy" id="2761393"/>
    <lineage>
        <taxon>Eukaryota</taxon>
        <taxon>Fungi</taxon>
        <taxon>Fungi incertae sedis</taxon>
        <taxon>Zoopagomycota</taxon>
        <taxon>Kickxellomycotina</taxon>
        <taxon>Dimargaritomycetes</taxon>
        <taxon>Dimargaritales</taxon>
        <taxon>Dimargaritaceae</taxon>
        <taxon>Dimargaris</taxon>
    </lineage>
</organism>
<evidence type="ECO:0000256" key="8">
    <source>
        <dbReference type="ARBA" id="ARBA00032273"/>
    </source>
</evidence>
<dbReference type="OrthoDB" id="1555531at2759"/>
<name>A0A9W8B6N2_9FUNG</name>
<evidence type="ECO:0000256" key="5">
    <source>
        <dbReference type="ARBA" id="ARBA00019150"/>
    </source>
</evidence>
<dbReference type="PANTHER" id="PTHR11934">
    <property type="entry name" value="RIBOSE-5-PHOSPHATE ISOMERASE"/>
    <property type="match status" value="1"/>
</dbReference>
<dbReference type="CDD" id="cd01398">
    <property type="entry name" value="RPI_A"/>
    <property type="match status" value="1"/>
</dbReference>
<dbReference type="NCBIfam" id="TIGR00021">
    <property type="entry name" value="rpiA"/>
    <property type="match status" value="1"/>
</dbReference>
<reference evidence="9" key="1">
    <citation type="submission" date="2022-07" db="EMBL/GenBank/DDBJ databases">
        <title>Phylogenomic reconstructions and comparative analyses of Kickxellomycotina fungi.</title>
        <authorList>
            <person name="Reynolds N.K."/>
            <person name="Stajich J.E."/>
            <person name="Barry K."/>
            <person name="Grigoriev I.V."/>
            <person name="Crous P."/>
            <person name="Smith M.E."/>
        </authorList>
    </citation>
    <scope>NUCLEOTIDE SEQUENCE</scope>
    <source>
        <strain evidence="9">RSA 567</strain>
    </source>
</reference>
<evidence type="ECO:0000256" key="2">
    <source>
        <dbReference type="ARBA" id="ARBA00004988"/>
    </source>
</evidence>
<dbReference type="EMBL" id="JANBQB010000004">
    <property type="protein sequence ID" value="KAJ1985121.1"/>
    <property type="molecule type" value="Genomic_DNA"/>
</dbReference>
<protein>
    <recommendedName>
        <fullName evidence="5">Ribose-5-phosphate isomerase</fullName>
        <ecNumber evidence="4">5.3.1.6</ecNumber>
    </recommendedName>
    <alternativeName>
        <fullName evidence="8">D-ribose-5-phosphate ketol-isomerase</fullName>
    </alternativeName>
    <alternativeName>
        <fullName evidence="7">Phosphoriboisomerase</fullName>
    </alternativeName>
</protein>
<dbReference type="GO" id="GO:0004751">
    <property type="term" value="F:ribose-5-phosphate isomerase activity"/>
    <property type="evidence" value="ECO:0007669"/>
    <property type="project" value="UniProtKB-EC"/>
</dbReference>
<dbReference type="InterPro" id="IPR037171">
    <property type="entry name" value="NagB/RpiA_transferase-like"/>
</dbReference>
<keyword evidence="6 9" id="KW-0413">Isomerase</keyword>
<dbReference type="FunFam" id="3.30.70.260:FF:000018">
    <property type="entry name" value="Ribose-5-phosphate isomerase A"/>
    <property type="match status" value="1"/>
</dbReference>
<evidence type="ECO:0000256" key="6">
    <source>
        <dbReference type="ARBA" id="ARBA00023235"/>
    </source>
</evidence>
<proteinExistence type="inferred from homology"/>
<dbReference type="GO" id="GO:0006014">
    <property type="term" value="P:D-ribose metabolic process"/>
    <property type="evidence" value="ECO:0007669"/>
    <property type="project" value="TreeGrafter"/>
</dbReference>
<accession>A0A9W8B6N2</accession>